<keyword evidence="2 4" id="KW-0378">Hydrolase</keyword>
<dbReference type="Gene3D" id="3.90.1470.20">
    <property type="match status" value="1"/>
</dbReference>
<comment type="pathway">
    <text evidence="4">Amino-acid biosynthesis; L-methionine biosynthesis via salvage pathway; L-methionine from S-methyl-5-thio-alpha-D-ribose 1-phosphate: step 4/6.</text>
</comment>
<accession>A0A6B8RN76</accession>
<evidence type="ECO:0000256" key="4">
    <source>
        <dbReference type="HAMAP-Rule" id="MF_01680"/>
    </source>
</evidence>
<dbReference type="GO" id="GO:0019509">
    <property type="term" value="P:L-methionine salvage from methylthioadenosine"/>
    <property type="evidence" value="ECO:0007669"/>
    <property type="project" value="UniProtKB-UniRule"/>
</dbReference>
<dbReference type="UniPathway" id="UPA00904">
    <property type="reaction ID" value="UER00877"/>
</dbReference>
<comment type="function">
    <text evidence="4">Dephosphorylates 2-hydroxy-3-keto-5-methylthiopentenyl-1-phosphate (HK-MTPenyl-1-P) yielding 1,2-dihydroxy-3-keto-5-methylthiopentene (DHK-MTPene).</text>
</comment>
<dbReference type="AlphaFoldDB" id="A0A6B8RN76"/>
<dbReference type="NCBIfam" id="NF007103">
    <property type="entry name" value="PRK09552.1"/>
    <property type="match status" value="1"/>
</dbReference>
<dbReference type="SUPFAM" id="SSF56784">
    <property type="entry name" value="HAD-like"/>
    <property type="match status" value="1"/>
</dbReference>
<gene>
    <name evidence="4" type="primary">mtnX</name>
    <name evidence="5" type="ORF">EHS13_19040</name>
</gene>
<proteinExistence type="inferred from homology"/>
<evidence type="ECO:0000256" key="1">
    <source>
        <dbReference type="ARBA" id="ARBA00022605"/>
    </source>
</evidence>
<dbReference type="Pfam" id="PF12710">
    <property type="entry name" value="HAD"/>
    <property type="match status" value="1"/>
</dbReference>
<evidence type="ECO:0000256" key="3">
    <source>
        <dbReference type="ARBA" id="ARBA00023167"/>
    </source>
</evidence>
<keyword evidence="3 4" id="KW-0486">Methionine biosynthesis</keyword>
<dbReference type="NCBIfam" id="TIGR01489">
    <property type="entry name" value="DKMTPPase-SF"/>
    <property type="match status" value="1"/>
</dbReference>
<comment type="catalytic activity">
    <reaction evidence="4">
        <text>2-hydroxy-5-methylsulfanyl-3-oxopent-1-enyl phosphate + H2O = 1,2-dihydroxy-5-(methylsulfanyl)pent-1-en-3-one + phosphate</text>
        <dbReference type="Rhea" id="RHEA:14481"/>
        <dbReference type="ChEBI" id="CHEBI:15377"/>
        <dbReference type="ChEBI" id="CHEBI:43474"/>
        <dbReference type="ChEBI" id="CHEBI:49252"/>
        <dbReference type="ChEBI" id="CHEBI:59505"/>
        <dbReference type="EC" id="3.1.3.87"/>
    </reaction>
</comment>
<dbReference type="InterPro" id="IPR050849">
    <property type="entry name" value="HAD-like_hydrolase_phosphatase"/>
</dbReference>
<dbReference type="PANTHER" id="PTHR28181:SF2">
    <property type="entry name" value="PHOSPHORIC MONOESTER HYDROLASE"/>
    <property type="match status" value="1"/>
</dbReference>
<dbReference type="EC" id="3.1.3.87" evidence="4"/>
<dbReference type="HAMAP" id="MF_01680">
    <property type="entry name" value="Salvage_MtnX"/>
    <property type="match status" value="1"/>
</dbReference>
<dbReference type="Gene3D" id="3.40.50.1000">
    <property type="entry name" value="HAD superfamily/HAD-like"/>
    <property type="match status" value="1"/>
</dbReference>
<keyword evidence="6" id="KW-1185">Reference proteome</keyword>
<evidence type="ECO:0000313" key="5">
    <source>
        <dbReference type="EMBL" id="QGQ96826.1"/>
    </source>
</evidence>
<dbReference type="NCBIfam" id="TIGR01488">
    <property type="entry name" value="HAD-SF-IB"/>
    <property type="match status" value="1"/>
</dbReference>
<dbReference type="InterPro" id="IPR017718">
    <property type="entry name" value="HAD-SF_hydro_IB_MtnX"/>
</dbReference>
<dbReference type="GO" id="GO:0043716">
    <property type="term" value="F:2-hydroxy-3-keto-5-methylthiopentenyl-1-phosphate phosphatase activity"/>
    <property type="evidence" value="ECO:0007669"/>
    <property type="project" value="UniProtKB-UniRule"/>
</dbReference>
<dbReference type="InterPro" id="IPR006384">
    <property type="entry name" value="HAD_hydro_PyrdxlP_Pase-like"/>
</dbReference>
<dbReference type="InterPro" id="IPR023214">
    <property type="entry name" value="HAD_sf"/>
</dbReference>
<evidence type="ECO:0000313" key="6">
    <source>
        <dbReference type="Proteomes" id="UP000426246"/>
    </source>
</evidence>
<organism evidence="5 6">
    <name type="scientific">Paenibacillus psychroresistens</name>
    <dbReference type="NCBI Taxonomy" id="1778678"/>
    <lineage>
        <taxon>Bacteria</taxon>
        <taxon>Bacillati</taxon>
        <taxon>Bacillota</taxon>
        <taxon>Bacilli</taxon>
        <taxon>Bacillales</taxon>
        <taxon>Paenibacillaceae</taxon>
        <taxon>Paenibacillus</taxon>
    </lineage>
</organism>
<comment type="similarity">
    <text evidence="4">Belongs to the HAD-like hydrolase superfamily. MtnX family.</text>
</comment>
<dbReference type="EMBL" id="CP034235">
    <property type="protein sequence ID" value="QGQ96826.1"/>
    <property type="molecule type" value="Genomic_DNA"/>
</dbReference>
<evidence type="ECO:0000256" key="2">
    <source>
        <dbReference type="ARBA" id="ARBA00022801"/>
    </source>
</evidence>
<keyword evidence="1 4" id="KW-0028">Amino-acid biosynthesis</keyword>
<dbReference type="Proteomes" id="UP000426246">
    <property type="component" value="Chromosome"/>
</dbReference>
<dbReference type="PANTHER" id="PTHR28181">
    <property type="entry name" value="UPF0655 PROTEIN YCR015C"/>
    <property type="match status" value="1"/>
</dbReference>
<dbReference type="OrthoDB" id="9804940at2"/>
<name>A0A6B8RN76_9BACL</name>
<protein>
    <recommendedName>
        <fullName evidence="4">2-hydroxy-3-keto-5-methylthiopentenyl-1-phosphate phosphatase</fullName>
        <shortName evidence="4">HK-MTPenyl-1-P phosphatase</shortName>
        <ecNumber evidence="4">3.1.3.87</ecNumber>
    </recommendedName>
</protein>
<sequence>MGCQGMKPIVLFCDFDGTITLNDNIIAIMKQFDPEGWKDILDKAMSQEISIKQTIGSMFALLPSTQQEEVIRFALDNMQIRPGFAEFLSYCREQQIQFFVTSGGIDFFVYPTLLPFGLEKEQIYCNKSNFEQAQIKIEWPHPCDEWCDQDCGMCKATLIRSYPAAQYTRILIGDSITDFAGAKLADFIFARSHLASECSKLDMPYYPYETFFEVIEQLASLKTTL</sequence>
<dbReference type="KEGG" id="ppsc:EHS13_19040"/>
<reference evidence="6" key="1">
    <citation type="submission" date="2018-11" db="EMBL/GenBank/DDBJ databases">
        <title>Complete genome sequence of Paenibacillus sp. ML311-T8.</title>
        <authorList>
            <person name="Nam Y.-D."/>
            <person name="Kang J."/>
            <person name="Chung W.-H."/>
            <person name="Park Y.S."/>
        </authorList>
    </citation>
    <scope>NUCLEOTIDE SEQUENCE [LARGE SCALE GENOMIC DNA]</scope>
    <source>
        <strain evidence="6">ML311-T8</strain>
    </source>
</reference>
<dbReference type="InterPro" id="IPR036412">
    <property type="entry name" value="HAD-like_sf"/>
</dbReference>